<dbReference type="AlphaFoldDB" id="A0A699RNQ2"/>
<accession>A0A699RNQ2</accession>
<name>A0A699RNQ2_TANCI</name>
<comment type="caution">
    <text evidence="2">The sequence shown here is derived from an EMBL/GenBank/DDBJ whole genome shotgun (WGS) entry which is preliminary data.</text>
</comment>
<evidence type="ECO:0000313" key="2">
    <source>
        <dbReference type="EMBL" id="GFC85622.1"/>
    </source>
</evidence>
<evidence type="ECO:0000256" key="1">
    <source>
        <dbReference type="SAM" id="MobiDB-lite"/>
    </source>
</evidence>
<protein>
    <submittedName>
        <fullName evidence="2">Uncharacterized protein</fullName>
    </submittedName>
</protein>
<proteinExistence type="predicted"/>
<feature type="compositionally biased region" description="Low complexity" evidence="1">
    <location>
        <begin position="77"/>
        <end position="91"/>
    </location>
</feature>
<gene>
    <name evidence="2" type="ORF">Tci_857592</name>
</gene>
<reference evidence="2" key="1">
    <citation type="journal article" date="2019" name="Sci. Rep.">
        <title>Draft genome of Tanacetum cinerariifolium, the natural source of mosquito coil.</title>
        <authorList>
            <person name="Yamashiro T."/>
            <person name="Shiraishi A."/>
            <person name="Satake H."/>
            <person name="Nakayama K."/>
        </authorList>
    </citation>
    <scope>NUCLEOTIDE SEQUENCE</scope>
</reference>
<dbReference type="EMBL" id="BKCJ011100937">
    <property type="protein sequence ID" value="GFC85622.1"/>
    <property type="molecule type" value="Genomic_DNA"/>
</dbReference>
<organism evidence="2">
    <name type="scientific">Tanacetum cinerariifolium</name>
    <name type="common">Dalmatian daisy</name>
    <name type="synonym">Chrysanthemum cinerariifolium</name>
    <dbReference type="NCBI Taxonomy" id="118510"/>
    <lineage>
        <taxon>Eukaryota</taxon>
        <taxon>Viridiplantae</taxon>
        <taxon>Streptophyta</taxon>
        <taxon>Embryophyta</taxon>
        <taxon>Tracheophyta</taxon>
        <taxon>Spermatophyta</taxon>
        <taxon>Magnoliopsida</taxon>
        <taxon>eudicotyledons</taxon>
        <taxon>Gunneridae</taxon>
        <taxon>Pentapetalae</taxon>
        <taxon>asterids</taxon>
        <taxon>campanulids</taxon>
        <taxon>Asterales</taxon>
        <taxon>Asteraceae</taxon>
        <taxon>Asteroideae</taxon>
        <taxon>Anthemideae</taxon>
        <taxon>Anthemidinae</taxon>
        <taxon>Tanacetum</taxon>
    </lineage>
</organism>
<feature type="region of interest" description="Disordered" evidence="1">
    <location>
        <begin position="70"/>
        <end position="91"/>
    </location>
</feature>
<sequence length="91" mass="9987">MLCSCVVSCIHNNDVRHHFCIGAASYEWTCSSWQTPGGCRVKEKGGVRKLRSSRLGRQYSRMSLFHEEENDAGHVRAPSSSSLAAASSVNT</sequence>